<evidence type="ECO:0000313" key="4">
    <source>
        <dbReference type="Proteomes" id="UP000245609"/>
    </source>
</evidence>
<organism evidence="3 4">
    <name type="scientific">Smittium megazygosporum</name>
    <dbReference type="NCBI Taxonomy" id="133381"/>
    <lineage>
        <taxon>Eukaryota</taxon>
        <taxon>Fungi</taxon>
        <taxon>Fungi incertae sedis</taxon>
        <taxon>Zoopagomycota</taxon>
        <taxon>Kickxellomycotina</taxon>
        <taxon>Harpellomycetes</taxon>
        <taxon>Harpellales</taxon>
        <taxon>Legeriomycetaceae</taxon>
        <taxon>Smittium</taxon>
    </lineage>
</organism>
<dbReference type="EMBL" id="MBFS01000161">
    <property type="protein sequence ID" value="PVV04112.1"/>
    <property type="molecule type" value="Genomic_DNA"/>
</dbReference>
<reference evidence="3 4" key="1">
    <citation type="journal article" date="2018" name="MBio">
        <title>Comparative Genomics Reveals the Core Gene Toolbox for the Fungus-Insect Symbiosis.</title>
        <authorList>
            <person name="Wang Y."/>
            <person name="Stata M."/>
            <person name="Wang W."/>
            <person name="Stajich J.E."/>
            <person name="White M.M."/>
            <person name="Moncalvo J.M."/>
        </authorList>
    </citation>
    <scope>NUCLEOTIDE SEQUENCE [LARGE SCALE GENOMIC DNA]</scope>
    <source>
        <strain evidence="3 4">SC-DP-2</strain>
    </source>
</reference>
<dbReference type="Proteomes" id="UP000245609">
    <property type="component" value="Unassembled WGS sequence"/>
</dbReference>
<evidence type="ECO:0000313" key="3">
    <source>
        <dbReference type="EMBL" id="PVV04112.1"/>
    </source>
</evidence>
<evidence type="ECO:0000313" key="2">
    <source>
        <dbReference type="EMBL" id="PVV04110.1"/>
    </source>
</evidence>
<name>A0A2T9ZHP4_9FUNG</name>
<gene>
    <name evidence="2" type="ORF">BB560_001401</name>
    <name evidence="3" type="ORF">BB560_001403</name>
</gene>
<dbReference type="AlphaFoldDB" id="A0A2T9ZHP4"/>
<feature type="transmembrane region" description="Helical" evidence="1">
    <location>
        <begin position="18"/>
        <end position="38"/>
    </location>
</feature>
<keyword evidence="4" id="KW-1185">Reference proteome</keyword>
<protein>
    <submittedName>
        <fullName evidence="3">Uncharacterized protein</fullName>
    </submittedName>
</protein>
<sequence>MESESIWLEFLDIVSENYMVFSIGTGIIASGILLIVVITKKKRKKDLEDKFSMKSEARQETRDLINILSATHNWNSDISNSRRSEIRDSLSPITPTGRKTNMFELSIDEPIYSLGIYPPTPKVSKKEKSLNEFRNTTHNEIIFPHQKFENSNNHCNLESEIQEPTPVSITEPNASEYTKSQNQLKLDRQRKSYLKYNPDTTIRDYISFAYSEKTLSNVENPMLLIRANIRV</sequence>
<accession>A0A2T9ZHP4</accession>
<keyword evidence="1" id="KW-0472">Membrane</keyword>
<keyword evidence="1" id="KW-0812">Transmembrane</keyword>
<dbReference type="EMBL" id="MBFS01000161">
    <property type="protein sequence ID" value="PVV04110.1"/>
    <property type="molecule type" value="Genomic_DNA"/>
</dbReference>
<keyword evidence="1" id="KW-1133">Transmembrane helix</keyword>
<evidence type="ECO:0000256" key="1">
    <source>
        <dbReference type="SAM" id="Phobius"/>
    </source>
</evidence>
<comment type="caution">
    <text evidence="3">The sequence shown here is derived from an EMBL/GenBank/DDBJ whole genome shotgun (WGS) entry which is preliminary data.</text>
</comment>
<proteinExistence type="predicted"/>